<evidence type="ECO:0000256" key="11">
    <source>
        <dbReference type="ARBA" id="ARBA00023235"/>
    </source>
</evidence>
<dbReference type="InterPro" id="IPR000212">
    <property type="entry name" value="DNA_helicase_UvrD/REP"/>
</dbReference>
<dbReference type="Gene3D" id="1.10.486.10">
    <property type="entry name" value="PCRA, domain 4"/>
    <property type="match status" value="1"/>
</dbReference>
<dbReference type="SUPFAM" id="SSF52540">
    <property type="entry name" value="P-loop containing nucleoside triphosphate hydrolases"/>
    <property type="match status" value="1"/>
</dbReference>
<keyword evidence="8 15" id="KW-0067">ATP-binding</keyword>
<dbReference type="EMBL" id="BAAAHE010000030">
    <property type="protein sequence ID" value="GAA0627607.1"/>
    <property type="molecule type" value="Genomic_DNA"/>
</dbReference>
<keyword evidence="20" id="KW-1185">Reference proteome</keyword>
<organism evidence="19 20">
    <name type="scientific">Sporichthya brevicatena</name>
    <dbReference type="NCBI Taxonomy" id="171442"/>
    <lineage>
        <taxon>Bacteria</taxon>
        <taxon>Bacillati</taxon>
        <taxon>Actinomycetota</taxon>
        <taxon>Actinomycetes</taxon>
        <taxon>Sporichthyales</taxon>
        <taxon>Sporichthyaceae</taxon>
        <taxon>Sporichthya</taxon>
    </lineage>
</organism>
<evidence type="ECO:0000256" key="2">
    <source>
        <dbReference type="ARBA" id="ARBA00022722"/>
    </source>
</evidence>
<dbReference type="RefSeq" id="WP_344606900.1">
    <property type="nucleotide sequence ID" value="NZ_BAAAHE010000030.1"/>
</dbReference>
<feature type="domain" description="UvrD-like helicase C-terminal" evidence="18">
    <location>
        <begin position="352"/>
        <end position="656"/>
    </location>
</feature>
<dbReference type="Gene3D" id="1.10.10.160">
    <property type="match status" value="1"/>
</dbReference>
<gene>
    <name evidence="19" type="ORF">GCM10009547_33950</name>
</gene>
<dbReference type="InterPro" id="IPR013986">
    <property type="entry name" value="DExx_box_DNA_helicase_dom_sf"/>
</dbReference>
<feature type="domain" description="UvrD-like helicase ATP-binding" evidence="17">
    <location>
        <begin position="17"/>
        <end position="351"/>
    </location>
</feature>
<protein>
    <recommendedName>
        <fullName evidence="13">DNA 3'-5' helicase</fullName>
        <ecNumber evidence="13">5.6.2.4</ecNumber>
    </recommendedName>
</protein>
<dbReference type="Gene3D" id="3.40.50.300">
    <property type="entry name" value="P-loop containing nucleotide triphosphate hydrolases"/>
    <property type="match status" value="3"/>
</dbReference>
<evidence type="ECO:0000256" key="14">
    <source>
        <dbReference type="ARBA" id="ARBA00048988"/>
    </source>
</evidence>
<evidence type="ECO:0000313" key="20">
    <source>
        <dbReference type="Proteomes" id="UP001500957"/>
    </source>
</evidence>
<dbReference type="PROSITE" id="PS51198">
    <property type="entry name" value="UVRD_HELICASE_ATP_BIND"/>
    <property type="match status" value="1"/>
</dbReference>
<dbReference type="CDD" id="cd17932">
    <property type="entry name" value="DEXQc_UvrD"/>
    <property type="match status" value="1"/>
</dbReference>
<name>A0ABN1H306_9ACTN</name>
<evidence type="ECO:0000256" key="5">
    <source>
        <dbReference type="ARBA" id="ARBA00022801"/>
    </source>
</evidence>
<evidence type="ECO:0000256" key="8">
    <source>
        <dbReference type="ARBA" id="ARBA00022840"/>
    </source>
</evidence>
<keyword evidence="7" id="KW-0269">Exonuclease</keyword>
<evidence type="ECO:0000256" key="12">
    <source>
        <dbReference type="ARBA" id="ARBA00034617"/>
    </source>
</evidence>
<evidence type="ECO:0000259" key="18">
    <source>
        <dbReference type="PROSITE" id="PS51217"/>
    </source>
</evidence>
<keyword evidence="5 15" id="KW-0378">Hydrolase</keyword>
<dbReference type="InterPro" id="IPR011604">
    <property type="entry name" value="PDDEXK-like_dom_sf"/>
</dbReference>
<proteinExistence type="inferred from homology"/>
<dbReference type="InterPro" id="IPR011335">
    <property type="entry name" value="Restrct_endonuc-II-like"/>
</dbReference>
<evidence type="ECO:0000256" key="15">
    <source>
        <dbReference type="PROSITE-ProRule" id="PRU00560"/>
    </source>
</evidence>
<comment type="caution">
    <text evidence="19">The sequence shown here is derived from an EMBL/GenBank/DDBJ whole genome shotgun (WGS) entry which is preliminary data.</text>
</comment>
<keyword evidence="9" id="KW-0238">DNA-binding</keyword>
<dbReference type="InterPro" id="IPR014017">
    <property type="entry name" value="DNA_helicase_UvrD-like_C"/>
</dbReference>
<keyword evidence="2" id="KW-0540">Nuclease</keyword>
<evidence type="ECO:0000313" key="19">
    <source>
        <dbReference type="EMBL" id="GAA0627607.1"/>
    </source>
</evidence>
<dbReference type="InterPro" id="IPR014016">
    <property type="entry name" value="UvrD-like_ATP-bd"/>
</dbReference>
<accession>A0ABN1H306</accession>
<reference evidence="19 20" key="1">
    <citation type="journal article" date="2019" name="Int. J. Syst. Evol. Microbiol.">
        <title>The Global Catalogue of Microorganisms (GCM) 10K type strain sequencing project: providing services to taxonomists for standard genome sequencing and annotation.</title>
        <authorList>
            <consortium name="The Broad Institute Genomics Platform"/>
            <consortium name="The Broad Institute Genome Sequencing Center for Infectious Disease"/>
            <person name="Wu L."/>
            <person name="Ma J."/>
        </authorList>
    </citation>
    <scope>NUCLEOTIDE SEQUENCE [LARGE SCALE GENOMIC DNA]</scope>
    <source>
        <strain evidence="19 20">JCM 10671</strain>
    </source>
</reference>
<evidence type="ECO:0000256" key="7">
    <source>
        <dbReference type="ARBA" id="ARBA00022839"/>
    </source>
</evidence>
<comment type="catalytic activity">
    <reaction evidence="12">
        <text>Couples ATP hydrolysis with the unwinding of duplex DNA by translocating in the 3'-5' direction.</text>
        <dbReference type="EC" id="5.6.2.4"/>
    </reaction>
</comment>
<evidence type="ECO:0000256" key="6">
    <source>
        <dbReference type="ARBA" id="ARBA00022806"/>
    </source>
</evidence>
<dbReference type="PANTHER" id="PTHR11070">
    <property type="entry name" value="UVRD / RECB / PCRA DNA HELICASE FAMILY MEMBER"/>
    <property type="match status" value="1"/>
</dbReference>
<dbReference type="EC" id="5.6.2.4" evidence="13"/>
<dbReference type="Pfam" id="PF12705">
    <property type="entry name" value="PDDEXK_1"/>
    <property type="match status" value="1"/>
</dbReference>
<keyword evidence="3 15" id="KW-0547">Nucleotide-binding</keyword>
<evidence type="ECO:0000259" key="17">
    <source>
        <dbReference type="PROSITE" id="PS51198"/>
    </source>
</evidence>
<evidence type="ECO:0000256" key="10">
    <source>
        <dbReference type="ARBA" id="ARBA00023204"/>
    </source>
</evidence>
<dbReference type="PROSITE" id="PS51217">
    <property type="entry name" value="UVRD_HELICASE_CTER"/>
    <property type="match status" value="1"/>
</dbReference>
<keyword evidence="4" id="KW-0227">DNA damage</keyword>
<evidence type="ECO:0000256" key="4">
    <source>
        <dbReference type="ARBA" id="ARBA00022763"/>
    </source>
</evidence>
<feature type="region of interest" description="Disordered" evidence="16">
    <location>
        <begin position="772"/>
        <end position="791"/>
    </location>
</feature>
<dbReference type="PANTHER" id="PTHR11070:SF55">
    <property type="entry name" value="DNA 3'-5' HELICASE"/>
    <property type="match status" value="1"/>
</dbReference>
<evidence type="ECO:0000256" key="13">
    <source>
        <dbReference type="ARBA" id="ARBA00034808"/>
    </source>
</evidence>
<keyword evidence="11" id="KW-0413">Isomerase</keyword>
<comment type="catalytic activity">
    <reaction evidence="14">
        <text>ATP + H2O = ADP + phosphate + H(+)</text>
        <dbReference type="Rhea" id="RHEA:13065"/>
        <dbReference type="ChEBI" id="CHEBI:15377"/>
        <dbReference type="ChEBI" id="CHEBI:15378"/>
        <dbReference type="ChEBI" id="CHEBI:30616"/>
        <dbReference type="ChEBI" id="CHEBI:43474"/>
        <dbReference type="ChEBI" id="CHEBI:456216"/>
        <dbReference type="EC" id="5.6.2.4"/>
    </reaction>
</comment>
<sequence length="1062" mass="114392">MSAPIRDIDDLVRLLGVPYNAEQRAAIVAPLEPGVIVAGAGSGKTTVMAARVVWLVGTGQVAPDAVLGLTFTTKAAGELNVRIRAALTKAGITAPVGGPEPEGEDVGEPTVSTYHSFAAQLLEEHGLRLGVEPHAKLLADASRYQLAARVICRARGPFPALEKSVPDLVVDLLALEGECSEHLVDLEELRAHDRDLIERLRTVKGADTPSNAVAKAIVAARRRLEFADLVEAYRAEKAERDLVDFGDQMALAARLAEQCPQVGAALRERYRVVLLDEYQDTSVAQRRMLVGLFGGGHPVTAVGDPCQAIYGWRGASVANLEDFPRHFPALGPDGSSVEAGRYSLRENRRSGQVVLDLANTLAAPLRALHAGVEALTPCDDNLGRGEIRTALFDTYPEEIRWVGDQVAAAIEEGTEPGEIAVLVRATRDIGPVHGELVARDIPVEVVGLGGLVHLPEVADVVAVLEVLDEATANAALIRLLTGPRWRIGPRDLALLGRRARDLVAVPRDHTLSPLEAAVPITDPAELVSLSDAMAWPGDLGYSDAALARFAALDAEIAELRRHVGEPLVDLLHRVLAVTGLDVEIAAGPHAVATRRRESLAAFLDVAAAFSDLDGDSSVSAFLAYLRAAEEHERGLDSATPGSANSVKLMTAHKSKGLEWDVVVLPDLTRTVFPSNQGRARWTSRGDSLPYALRGDRDSLPSPPELTSKGIDTFEKAVREQAQLEERRLGYVAFTRPRRRLVASAHWWGPTQKKPRGPSEYLLAARAFATEHGLDPGGPWADEPEPGAENPQRGIVVEYPWPAPLDDAALARRRAGAKLVRAALRDPDRRTVVPDGLSPAEAELVAGWDRDLDLLLTELARTRSTVREVELPASLSASQVLTLATDPDALARELARPMPRRPAPAARRGTRFHGWVEALFGQQPLLEPDDLPGAADAAFDDADLAALQKAFLRGPYADQRPYRIEAPFALAIAGRVVRGRIDAVYEMLDGFEVVDWKTSKSATADPLQLAIYRLAWAEIAGVEPEEVSAAFLYVRSGKVVRPELPGRAELEEILAGPAWAAVP</sequence>
<evidence type="ECO:0000256" key="3">
    <source>
        <dbReference type="ARBA" id="ARBA00022741"/>
    </source>
</evidence>
<comment type="similarity">
    <text evidence="1">Belongs to the helicase family. UvrD subfamily.</text>
</comment>
<dbReference type="InterPro" id="IPR027417">
    <property type="entry name" value="P-loop_NTPase"/>
</dbReference>
<dbReference type="InterPro" id="IPR038726">
    <property type="entry name" value="PDDEXK_AddAB-type"/>
</dbReference>
<dbReference type="SUPFAM" id="SSF52980">
    <property type="entry name" value="Restriction endonuclease-like"/>
    <property type="match status" value="1"/>
</dbReference>
<dbReference type="Proteomes" id="UP001500957">
    <property type="component" value="Unassembled WGS sequence"/>
</dbReference>
<feature type="binding site" evidence="15">
    <location>
        <begin position="38"/>
        <end position="45"/>
    </location>
    <ligand>
        <name>ATP</name>
        <dbReference type="ChEBI" id="CHEBI:30616"/>
    </ligand>
</feature>
<dbReference type="Pfam" id="PF13361">
    <property type="entry name" value="UvrD_C"/>
    <property type="match status" value="2"/>
</dbReference>
<evidence type="ECO:0000256" key="9">
    <source>
        <dbReference type="ARBA" id="ARBA00023125"/>
    </source>
</evidence>
<dbReference type="Gene3D" id="3.90.320.10">
    <property type="match status" value="1"/>
</dbReference>
<evidence type="ECO:0000256" key="16">
    <source>
        <dbReference type="SAM" id="MobiDB-lite"/>
    </source>
</evidence>
<keyword evidence="6 15" id="KW-0347">Helicase</keyword>
<dbReference type="Pfam" id="PF00580">
    <property type="entry name" value="UvrD-helicase"/>
    <property type="match status" value="1"/>
</dbReference>
<keyword evidence="10" id="KW-0234">DNA repair</keyword>
<evidence type="ECO:0000256" key="1">
    <source>
        <dbReference type="ARBA" id="ARBA00009922"/>
    </source>
</evidence>